<keyword evidence="4" id="KW-0378">Hydrolase</keyword>
<evidence type="ECO:0000313" key="10">
    <source>
        <dbReference type="Proteomes" id="UP001652680"/>
    </source>
</evidence>
<dbReference type="PANTHER" id="PTHR13058">
    <property type="entry name" value="THREE PRIME REPAIR EXONUCLEASE 1, 2"/>
    <property type="match status" value="1"/>
</dbReference>
<reference evidence="9" key="3">
    <citation type="submission" date="2025-05" db="UniProtKB">
        <authorList>
            <consortium name="EnsemblMetazoa"/>
        </authorList>
    </citation>
    <scope>IDENTIFICATION</scope>
</reference>
<evidence type="ECO:0000256" key="6">
    <source>
        <dbReference type="ARBA" id="ARBA00022842"/>
    </source>
</evidence>
<evidence type="ECO:0000256" key="7">
    <source>
        <dbReference type="ARBA" id="ARBA00025769"/>
    </source>
</evidence>
<evidence type="ECO:0000313" key="9">
    <source>
        <dbReference type="EnsemblMetazoa" id="XP_016987675.1"/>
    </source>
</evidence>
<dbReference type="GO" id="GO:0046872">
    <property type="term" value="F:metal ion binding"/>
    <property type="evidence" value="ECO:0007669"/>
    <property type="project" value="UniProtKB-KW"/>
</dbReference>
<keyword evidence="5" id="KW-0269">Exonuclease</keyword>
<feature type="domain" description="Exonuclease" evidence="8">
    <location>
        <begin position="19"/>
        <end position="331"/>
    </location>
</feature>
<dbReference type="GO" id="GO:0005737">
    <property type="term" value="C:cytoplasm"/>
    <property type="evidence" value="ECO:0007669"/>
    <property type="project" value="TreeGrafter"/>
</dbReference>
<name>A0A6P4FB64_DRORH</name>
<dbReference type="PANTHER" id="PTHR13058:SF19">
    <property type="entry name" value="LD40940P"/>
    <property type="match status" value="1"/>
</dbReference>
<evidence type="ECO:0000256" key="4">
    <source>
        <dbReference type="ARBA" id="ARBA00022801"/>
    </source>
</evidence>
<dbReference type="InterPro" id="IPR012337">
    <property type="entry name" value="RNaseH-like_sf"/>
</dbReference>
<keyword evidence="6" id="KW-0460">Magnesium</keyword>
<evidence type="ECO:0000259" key="8">
    <source>
        <dbReference type="SMART" id="SM00479"/>
    </source>
</evidence>
<dbReference type="AlphaFoldDB" id="A0A6P4FB64"/>
<reference evidence="11" key="2">
    <citation type="submission" date="2025-04" db="UniProtKB">
        <authorList>
            <consortium name="RefSeq"/>
        </authorList>
    </citation>
    <scope>IDENTIFICATION</scope>
</reference>
<dbReference type="Gene3D" id="3.30.420.10">
    <property type="entry name" value="Ribonuclease H-like superfamily/Ribonuclease H"/>
    <property type="match status" value="1"/>
</dbReference>
<dbReference type="InterPro" id="IPR013520">
    <property type="entry name" value="Ribonucl_H"/>
</dbReference>
<dbReference type="GO" id="GO:0008296">
    <property type="term" value="F:3'-5'-DNA exonuclease activity"/>
    <property type="evidence" value="ECO:0007669"/>
    <property type="project" value="TreeGrafter"/>
</dbReference>
<dbReference type="OrthoDB" id="10250935at2759"/>
<comment type="similarity">
    <text evidence="7">Belongs to the exonuclease superfamily. TREX family.</text>
</comment>
<dbReference type="GO" id="GO:0003676">
    <property type="term" value="F:nucleic acid binding"/>
    <property type="evidence" value="ECO:0007669"/>
    <property type="project" value="InterPro"/>
</dbReference>
<dbReference type="EnsemblMetazoa" id="XM_017132186.1">
    <property type="protein sequence ID" value="XP_016987675.1"/>
    <property type="gene ID" value="LOC108050479"/>
</dbReference>
<dbReference type="InterPro" id="IPR040393">
    <property type="entry name" value="TREX1/2"/>
</dbReference>
<dbReference type="Proteomes" id="UP001652680">
    <property type="component" value="Unassembled WGS sequence"/>
</dbReference>
<proteinExistence type="inferred from homology"/>
<organism evidence="11">
    <name type="scientific">Drosophila rhopaloa</name>
    <name type="common">Fruit fly</name>
    <dbReference type="NCBI Taxonomy" id="1041015"/>
    <lineage>
        <taxon>Eukaryota</taxon>
        <taxon>Metazoa</taxon>
        <taxon>Ecdysozoa</taxon>
        <taxon>Arthropoda</taxon>
        <taxon>Hexapoda</taxon>
        <taxon>Insecta</taxon>
        <taxon>Pterygota</taxon>
        <taxon>Neoptera</taxon>
        <taxon>Endopterygota</taxon>
        <taxon>Diptera</taxon>
        <taxon>Brachycera</taxon>
        <taxon>Muscomorpha</taxon>
        <taxon>Ephydroidea</taxon>
        <taxon>Drosophilidae</taxon>
        <taxon>Drosophila</taxon>
        <taxon>Sophophora</taxon>
    </lineage>
</organism>
<keyword evidence="10" id="KW-1185">Reference proteome</keyword>
<dbReference type="CDD" id="cd06136">
    <property type="entry name" value="TREX1_2"/>
    <property type="match status" value="1"/>
</dbReference>
<dbReference type="InterPro" id="IPR036397">
    <property type="entry name" value="RNaseH_sf"/>
</dbReference>
<evidence type="ECO:0000313" key="11">
    <source>
        <dbReference type="RefSeq" id="XP_016987675.1"/>
    </source>
</evidence>
<evidence type="ECO:0000256" key="2">
    <source>
        <dbReference type="ARBA" id="ARBA00022722"/>
    </source>
</evidence>
<evidence type="ECO:0000256" key="1">
    <source>
        <dbReference type="ARBA" id="ARBA00001946"/>
    </source>
</evidence>
<sequence length="357" mass="40801">MASNQLDVQQSEDQPKISTFAVIDLETTNLPEHNYNRVGITELCIYAFEADLIKKGVAQNEEQGQQKVPAPPRVLHKLNLLFQPSMMVQPEAESITGLSNYLLERESKLNGDSAQLIISFLKHLPAPVCLVAHNGWGFDFPILRQAFEKLNMELPHSMTCVDSLRAFFEIDDNLVKEQSLLKVPGNMQELDPNDETEADTQFESINENDSAIKEPKVAKQIDWRVRNETTPKRPILTPMEASVKRKYLFGGDDDEDIKPAKLKTQEFRSRRKLFSGLMCAETKRFPPRGIYRLENLFSRKFQRPASNAHQAEADVDMLMKLIQHYGMDFLAFAEEQAILFHQVRPLGSPVGRKWRAM</sequence>
<comment type="cofactor">
    <cofactor evidence="1">
        <name>Mg(2+)</name>
        <dbReference type="ChEBI" id="CHEBI:18420"/>
    </cofactor>
</comment>
<dbReference type="SMART" id="SM00479">
    <property type="entry name" value="EXOIII"/>
    <property type="match status" value="1"/>
</dbReference>
<dbReference type="GeneID" id="108050479"/>
<evidence type="ECO:0000256" key="5">
    <source>
        <dbReference type="ARBA" id="ARBA00022839"/>
    </source>
</evidence>
<gene>
    <name evidence="11" type="primary">LOC108050479</name>
    <name evidence="9" type="synonym">108050479</name>
</gene>
<keyword evidence="3" id="KW-0479">Metal-binding</keyword>
<reference evidence="10" key="1">
    <citation type="journal article" date="2021" name="Elife">
        <title>Highly contiguous assemblies of 101 drosophilid genomes.</title>
        <authorList>
            <person name="Kim B.Y."/>
            <person name="Wang J.R."/>
            <person name="Miller D.E."/>
            <person name="Barmina O."/>
            <person name="Delaney E."/>
            <person name="Thompson A."/>
            <person name="Comeault A.A."/>
            <person name="Peede D."/>
            <person name="D'Agostino E.R."/>
            <person name="Pelaez J."/>
            <person name="Aguilar J.M."/>
            <person name="Haji D."/>
            <person name="Matsunaga T."/>
            <person name="Armstrong E.E."/>
            <person name="Zych M."/>
            <person name="Ogawa Y."/>
            <person name="Stamenkovic-Radak M."/>
            <person name="Jelic M."/>
            <person name="Veselinovic M.S."/>
            <person name="Tanaskovic M."/>
            <person name="Eric P."/>
            <person name="Gao J.J."/>
            <person name="Katoh T.K."/>
            <person name="Toda M.J."/>
            <person name="Watabe H."/>
            <person name="Watada M."/>
            <person name="Davis J.S."/>
            <person name="Moyle L.C."/>
            <person name="Manoli G."/>
            <person name="Bertolini E."/>
            <person name="Kostal V."/>
            <person name="Hawley R.S."/>
            <person name="Takahashi A."/>
            <person name="Jones C.D."/>
            <person name="Price D.K."/>
            <person name="Whiteman N."/>
            <person name="Kopp A."/>
            <person name="Matute D.R."/>
            <person name="Petrov D.A."/>
        </authorList>
    </citation>
    <scope>NUCLEOTIDE SEQUENCE [LARGE SCALE GENOMIC DNA]</scope>
</reference>
<protein>
    <submittedName>
        <fullName evidence="11">Uncharacterized protein LOC108050479</fullName>
    </submittedName>
</protein>
<dbReference type="GO" id="GO:0006308">
    <property type="term" value="P:DNA catabolic process"/>
    <property type="evidence" value="ECO:0007669"/>
    <property type="project" value="TreeGrafter"/>
</dbReference>
<accession>A0A6P4FB64</accession>
<dbReference type="RefSeq" id="XP_016987675.1">
    <property type="nucleotide sequence ID" value="XM_017132186.1"/>
</dbReference>
<dbReference type="SUPFAM" id="SSF53098">
    <property type="entry name" value="Ribonuclease H-like"/>
    <property type="match status" value="1"/>
</dbReference>
<evidence type="ECO:0000256" key="3">
    <source>
        <dbReference type="ARBA" id="ARBA00022723"/>
    </source>
</evidence>
<keyword evidence="2" id="KW-0540">Nuclease</keyword>